<protein>
    <recommendedName>
        <fullName evidence="3">histidine kinase</fullName>
        <ecNumber evidence="3">2.7.13.3</ecNumber>
    </recommendedName>
</protein>
<dbReference type="PROSITE" id="PS50109">
    <property type="entry name" value="HIS_KIN"/>
    <property type="match status" value="1"/>
</dbReference>
<dbReference type="SMART" id="SM00388">
    <property type="entry name" value="HisKA"/>
    <property type="match status" value="1"/>
</dbReference>
<dbReference type="InterPro" id="IPR036097">
    <property type="entry name" value="HisK_dim/P_sf"/>
</dbReference>
<dbReference type="Pfam" id="PF02518">
    <property type="entry name" value="HATPase_c"/>
    <property type="match status" value="1"/>
</dbReference>
<feature type="domain" description="Histidine kinase" evidence="11">
    <location>
        <begin position="275"/>
        <end position="488"/>
    </location>
</feature>
<dbReference type="Pfam" id="PF00672">
    <property type="entry name" value="HAMP"/>
    <property type="match status" value="1"/>
</dbReference>
<dbReference type="InterPro" id="IPR004358">
    <property type="entry name" value="Sig_transdc_His_kin-like_C"/>
</dbReference>
<dbReference type="InterPro" id="IPR003661">
    <property type="entry name" value="HisK_dim/P_dom"/>
</dbReference>
<dbReference type="CDD" id="cd00082">
    <property type="entry name" value="HisKA"/>
    <property type="match status" value="1"/>
</dbReference>
<dbReference type="SUPFAM" id="SSF55874">
    <property type="entry name" value="ATPase domain of HSP90 chaperone/DNA topoisomerase II/histidine kinase"/>
    <property type="match status" value="1"/>
</dbReference>
<dbReference type="InterPro" id="IPR036890">
    <property type="entry name" value="HATPase_C_sf"/>
</dbReference>
<evidence type="ECO:0000256" key="5">
    <source>
        <dbReference type="ARBA" id="ARBA00022679"/>
    </source>
</evidence>
<evidence type="ECO:0000256" key="6">
    <source>
        <dbReference type="ARBA" id="ARBA00022777"/>
    </source>
</evidence>
<dbReference type="InterPro" id="IPR019247">
    <property type="entry name" value="Histidine_kinase_BarA_N"/>
</dbReference>
<organism evidence="14 15">
    <name type="scientific">Zoogloea oryzae</name>
    <dbReference type="NCBI Taxonomy" id="310767"/>
    <lineage>
        <taxon>Bacteria</taxon>
        <taxon>Pseudomonadati</taxon>
        <taxon>Pseudomonadota</taxon>
        <taxon>Betaproteobacteria</taxon>
        <taxon>Rhodocyclales</taxon>
        <taxon>Zoogloeaceae</taxon>
        <taxon>Zoogloea</taxon>
    </lineage>
</organism>
<comment type="catalytic activity">
    <reaction evidence="1">
        <text>ATP + protein L-histidine = ADP + protein N-phospho-L-histidine.</text>
        <dbReference type="EC" id="2.7.13.3"/>
    </reaction>
</comment>
<dbReference type="Pfam" id="PF00072">
    <property type="entry name" value="Response_reg"/>
    <property type="match status" value="1"/>
</dbReference>
<evidence type="ECO:0000259" key="12">
    <source>
        <dbReference type="PROSITE" id="PS50110"/>
    </source>
</evidence>
<dbReference type="InterPro" id="IPR001789">
    <property type="entry name" value="Sig_transdc_resp-reg_receiver"/>
</dbReference>
<reference evidence="15" key="1">
    <citation type="journal article" date="2019" name="Int. J. Syst. Evol. Microbiol.">
        <title>The Global Catalogue of Microorganisms (GCM) 10K type strain sequencing project: providing services to taxonomists for standard genome sequencing and annotation.</title>
        <authorList>
            <consortium name="The Broad Institute Genomics Platform"/>
            <consortium name="The Broad Institute Genome Sequencing Center for Infectious Disease"/>
            <person name="Wu L."/>
            <person name="Ma J."/>
        </authorList>
    </citation>
    <scope>NUCLEOTIDE SEQUENCE [LARGE SCALE GENOMIC DNA]</scope>
    <source>
        <strain evidence="15">NBRC 102407</strain>
    </source>
</reference>
<evidence type="ECO:0000259" key="11">
    <source>
        <dbReference type="PROSITE" id="PS50109"/>
    </source>
</evidence>
<feature type="coiled-coil region" evidence="8">
    <location>
        <begin position="234"/>
        <end position="268"/>
    </location>
</feature>
<dbReference type="Pfam" id="PF00512">
    <property type="entry name" value="HisKA"/>
    <property type="match status" value="1"/>
</dbReference>
<evidence type="ECO:0000256" key="7">
    <source>
        <dbReference type="PROSITE-ProRule" id="PRU00169"/>
    </source>
</evidence>
<feature type="transmembrane region" description="Helical" evidence="10">
    <location>
        <begin position="166"/>
        <end position="186"/>
    </location>
</feature>
<dbReference type="PRINTS" id="PR00344">
    <property type="entry name" value="BCTRLSENSOR"/>
</dbReference>
<dbReference type="SUPFAM" id="SSF47384">
    <property type="entry name" value="Homodimeric domain of signal transducing histidine kinase"/>
    <property type="match status" value="1"/>
</dbReference>
<evidence type="ECO:0000259" key="13">
    <source>
        <dbReference type="PROSITE" id="PS50885"/>
    </source>
</evidence>
<dbReference type="PROSITE" id="PS50885">
    <property type="entry name" value="HAMP"/>
    <property type="match status" value="1"/>
</dbReference>
<dbReference type="EC" id="2.7.13.3" evidence="3"/>
<proteinExistence type="predicted"/>
<dbReference type="RefSeq" id="WP_284187069.1">
    <property type="nucleotide sequence ID" value="NZ_BSPX01000011.1"/>
</dbReference>
<dbReference type="Gene3D" id="3.30.565.10">
    <property type="entry name" value="Histidine kinase-like ATPase, C-terminal domain"/>
    <property type="match status" value="1"/>
</dbReference>
<feature type="region of interest" description="Disordered" evidence="9">
    <location>
        <begin position="98"/>
        <end position="117"/>
    </location>
</feature>
<feature type="domain" description="Response regulatory" evidence="12">
    <location>
        <begin position="508"/>
        <end position="625"/>
    </location>
</feature>
<keyword evidence="5" id="KW-0808">Transferase</keyword>
<comment type="caution">
    <text evidence="14">The sequence shown here is derived from an EMBL/GenBank/DDBJ whole genome shotgun (WGS) entry which is preliminary data.</text>
</comment>
<feature type="modified residue" description="4-aspartylphosphate" evidence="7">
    <location>
        <position position="559"/>
    </location>
</feature>
<dbReference type="InterPro" id="IPR005467">
    <property type="entry name" value="His_kinase_dom"/>
</dbReference>
<evidence type="ECO:0000256" key="3">
    <source>
        <dbReference type="ARBA" id="ARBA00012438"/>
    </source>
</evidence>
<dbReference type="SUPFAM" id="SSF158472">
    <property type="entry name" value="HAMP domain-like"/>
    <property type="match status" value="1"/>
</dbReference>
<dbReference type="CDD" id="cd00075">
    <property type="entry name" value="HATPase"/>
    <property type="match status" value="1"/>
</dbReference>
<evidence type="ECO:0000256" key="2">
    <source>
        <dbReference type="ARBA" id="ARBA00004370"/>
    </source>
</evidence>
<evidence type="ECO:0000256" key="1">
    <source>
        <dbReference type="ARBA" id="ARBA00000085"/>
    </source>
</evidence>
<dbReference type="SMART" id="SM00304">
    <property type="entry name" value="HAMP"/>
    <property type="match status" value="1"/>
</dbReference>
<dbReference type="PROSITE" id="PS50110">
    <property type="entry name" value="RESPONSE_REGULATORY"/>
    <property type="match status" value="1"/>
</dbReference>
<keyword evidence="4 7" id="KW-0597">Phosphoprotein</keyword>
<dbReference type="SUPFAM" id="SSF52172">
    <property type="entry name" value="CheY-like"/>
    <property type="match status" value="1"/>
</dbReference>
<dbReference type="InterPro" id="IPR011006">
    <property type="entry name" value="CheY-like_superfamily"/>
</dbReference>
<keyword evidence="15" id="KW-1185">Reference proteome</keyword>
<dbReference type="Proteomes" id="UP001157167">
    <property type="component" value="Unassembled WGS sequence"/>
</dbReference>
<dbReference type="Pfam" id="PF09984">
    <property type="entry name" value="sCache_4"/>
    <property type="match status" value="1"/>
</dbReference>
<evidence type="ECO:0000256" key="4">
    <source>
        <dbReference type="ARBA" id="ARBA00022553"/>
    </source>
</evidence>
<dbReference type="SMART" id="SM00387">
    <property type="entry name" value="HATPase_c"/>
    <property type="match status" value="1"/>
</dbReference>
<dbReference type="Gene3D" id="1.10.287.130">
    <property type="match status" value="1"/>
</dbReference>
<keyword evidence="6" id="KW-0418">Kinase</keyword>
<keyword evidence="10" id="KW-1133">Transmembrane helix</keyword>
<keyword evidence="10" id="KW-0472">Membrane</keyword>
<dbReference type="CDD" id="cd06225">
    <property type="entry name" value="HAMP"/>
    <property type="match status" value="1"/>
</dbReference>
<dbReference type="Gene3D" id="3.40.50.2300">
    <property type="match status" value="1"/>
</dbReference>
<keyword evidence="8" id="KW-0175">Coiled coil</keyword>
<sequence>MISERNLDIRARTILIAVLPTMVMASLLIGYFTSSRLSDLEEVHRQRGKALARQLAAASEYGVFSGNLESLRKLSNAIVVEKDVVRVVVFGPQQQVLTELSTPDPRPPGSDDPPQRFREPVTGVGVNIEDAFLGNGNGNAPTGTEQRGEVLVEMTQDSLRAEERHLLWHAFLMVITVLIASVALALRMSRGISGPIQRIATTVTRFGQGDLSARVPVEGGRSLRMLAEGVNDMADKLGASREDLERQIEAATRELLEKKEEAERGNRAKTRFLAAASHDLRQPMHALGLFVAELGQKPHAPDTHRLVEQIAVSAETMENLLDSLLDISRLDVGVLDRQIKPFPLQPLLERIEVDYRREAEMRGQRLRLRPTSLWVESDPLLLERILHNLISNALRYAPGGTILLCCRKRGRRVRIEVRDNGPGIAPDAQEAIFQEFVQLDNPERNRAKGLGLGLAIVRRLTDLLDHPLSLKSSPGRGAVFAVELPTAAPGVVAEGSHPVASQALNGLHVALVDDDELAVASTVGLLESWGCQVSAADNQADILTALEAAGTPPDIILSDYQIAGAADGLETIQRLRAHFGKPIPAIILSGDTSSATANAAQQAEIPLLHKPVRPAKLRALLQRKTQG</sequence>
<feature type="transmembrane region" description="Helical" evidence="10">
    <location>
        <begin position="12"/>
        <end position="32"/>
    </location>
</feature>
<dbReference type="InterPro" id="IPR003594">
    <property type="entry name" value="HATPase_dom"/>
</dbReference>
<keyword evidence="10" id="KW-0812">Transmembrane</keyword>
<evidence type="ECO:0000256" key="10">
    <source>
        <dbReference type="SAM" id="Phobius"/>
    </source>
</evidence>
<evidence type="ECO:0000313" key="15">
    <source>
        <dbReference type="Proteomes" id="UP001157167"/>
    </source>
</evidence>
<evidence type="ECO:0000313" key="14">
    <source>
        <dbReference type="EMBL" id="GLT21660.1"/>
    </source>
</evidence>
<comment type="subcellular location">
    <subcellularLocation>
        <location evidence="2">Membrane</location>
    </subcellularLocation>
</comment>
<dbReference type="Gene3D" id="6.10.340.10">
    <property type="match status" value="1"/>
</dbReference>
<evidence type="ECO:0000256" key="8">
    <source>
        <dbReference type="SAM" id="Coils"/>
    </source>
</evidence>
<dbReference type="InterPro" id="IPR003660">
    <property type="entry name" value="HAMP_dom"/>
</dbReference>
<name>A0ABQ6FA38_9RHOO</name>
<feature type="domain" description="HAMP" evidence="13">
    <location>
        <begin position="190"/>
        <end position="242"/>
    </location>
</feature>
<dbReference type="EMBL" id="BSPX01000011">
    <property type="protein sequence ID" value="GLT21660.1"/>
    <property type="molecule type" value="Genomic_DNA"/>
</dbReference>
<dbReference type="PANTHER" id="PTHR43047:SF9">
    <property type="entry name" value="HISTIDINE KINASE"/>
    <property type="match status" value="1"/>
</dbReference>
<dbReference type="PANTHER" id="PTHR43047">
    <property type="entry name" value="TWO-COMPONENT HISTIDINE PROTEIN KINASE"/>
    <property type="match status" value="1"/>
</dbReference>
<gene>
    <name evidence="14" type="ORF">GCM10007933_11120</name>
</gene>
<evidence type="ECO:0000256" key="9">
    <source>
        <dbReference type="SAM" id="MobiDB-lite"/>
    </source>
</evidence>
<accession>A0ABQ6FA38</accession>
<dbReference type="SMART" id="SM00448">
    <property type="entry name" value="REC"/>
    <property type="match status" value="1"/>
</dbReference>
<dbReference type="CDD" id="cd00156">
    <property type="entry name" value="REC"/>
    <property type="match status" value="1"/>
</dbReference>